<keyword evidence="2" id="KW-0560">Oxidoreductase</keyword>
<dbReference type="PROSITE" id="PS00061">
    <property type="entry name" value="ADH_SHORT"/>
    <property type="match status" value="1"/>
</dbReference>
<dbReference type="GO" id="GO:0048038">
    <property type="term" value="F:quinone binding"/>
    <property type="evidence" value="ECO:0007669"/>
    <property type="project" value="TreeGrafter"/>
</dbReference>
<dbReference type="InterPro" id="IPR002347">
    <property type="entry name" value="SDR_fam"/>
</dbReference>
<accession>A0A1I7CTQ0</accession>
<dbReference type="Gene3D" id="3.40.50.720">
    <property type="entry name" value="NAD(P)-binding Rossmann-like Domain"/>
    <property type="match status" value="1"/>
</dbReference>
<proteinExistence type="inferred from homology"/>
<dbReference type="InterPro" id="IPR020904">
    <property type="entry name" value="Sc_DH/Rdtase_CS"/>
</dbReference>
<sequence length="251" mass="26541">MLSSNLLAGKVALVTGASRGIGLAIVKRFALEGASVYMNSRSEGSIDELAKQISADFSADVQPLYFDVTDSNAVQKAVWSVAKKSGRLDVLVNNAGIMRDAMIAMSSDSLIRDNMAVNFEGSFYCSRIAARIMMKQSYGSIINLSSIIGTVGVGGHSAYAASKSAVIGMSHAMAKELAPKGVRVNVLAPGFIETDLTENIKSERRKSVIDQIMMGRAGTPNDVANVALFLASDLSQYVSNQVIGVDGCMVT</sequence>
<dbReference type="PRINTS" id="PR00081">
    <property type="entry name" value="GDHRDH"/>
</dbReference>
<dbReference type="FunFam" id="3.40.50.720:FF:000084">
    <property type="entry name" value="Short-chain dehydrogenase reductase"/>
    <property type="match status" value="1"/>
</dbReference>
<dbReference type="InterPro" id="IPR057326">
    <property type="entry name" value="KR_dom"/>
</dbReference>
<evidence type="ECO:0000259" key="3">
    <source>
        <dbReference type="SMART" id="SM00822"/>
    </source>
</evidence>
<dbReference type="PANTHER" id="PTHR42760:SF133">
    <property type="entry name" value="3-OXOACYL-[ACYL-CARRIER-PROTEIN] REDUCTASE"/>
    <property type="match status" value="1"/>
</dbReference>
<dbReference type="RefSeq" id="WP_054785045.1">
    <property type="nucleotide sequence ID" value="NZ_FPBD01000006.1"/>
</dbReference>
<dbReference type="EMBL" id="FPBD01000006">
    <property type="protein sequence ID" value="SFU02795.1"/>
    <property type="molecule type" value="Genomic_DNA"/>
</dbReference>
<keyword evidence="5" id="KW-1185">Reference proteome</keyword>
<evidence type="ECO:0000256" key="2">
    <source>
        <dbReference type="ARBA" id="ARBA00023002"/>
    </source>
</evidence>
<dbReference type="PRINTS" id="PR00080">
    <property type="entry name" value="SDRFAMILY"/>
</dbReference>
<dbReference type="AlphaFoldDB" id="A0A1I7CTQ0"/>
<dbReference type="InterPro" id="IPR036291">
    <property type="entry name" value="NAD(P)-bd_dom_sf"/>
</dbReference>
<dbReference type="SUPFAM" id="SSF51735">
    <property type="entry name" value="NAD(P)-binding Rossmann-fold domains"/>
    <property type="match status" value="1"/>
</dbReference>
<name>A0A1I7CTQ0_9HYPH</name>
<dbReference type="GO" id="GO:0006633">
    <property type="term" value="P:fatty acid biosynthetic process"/>
    <property type="evidence" value="ECO:0007669"/>
    <property type="project" value="TreeGrafter"/>
</dbReference>
<comment type="similarity">
    <text evidence="1">Belongs to the short-chain dehydrogenases/reductases (SDR) family.</text>
</comment>
<dbReference type="Proteomes" id="UP000183371">
    <property type="component" value="Unassembled WGS sequence"/>
</dbReference>
<dbReference type="NCBIfam" id="NF005559">
    <property type="entry name" value="PRK07231.1"/>
    <property type="match status" value="1"/>
</dbReference>
<reference evidence="5" key="1">
    <citation type="submission" date="2016-10" db="EMBL/GenBank/DDBJ databases">
        <authorList>
            <person name="Varghese N."/>
            <person name="Submissions S."/>
        </authorList>
    </citation>
    <scope>NUCLEOTIDE SEQUENCE [LARGE SCALE GENOMIC DNA]</scope>
    <source>
        <strain evidence="5">DSM 17465</strain>
    </source>
</reference>
<dbReference type="Pfam" id="PF13561">
    <property type="entry name" value="adh_short_C2"/>
    <property type="match status" value="1"/>
</dbReference>
<protein>
    <submittedName>
        <fullName evidence="4">3-oxoacyl-[acyl-carrier protein] reductase</fullName>
    </submittedName>
</protein>
<evidence type="ECO:0000313" key="5">
    <source>
        <dbReference type="Proteomes" id="UP000183371"/>
    </source>
</evidence>
<feature type="domain" description="Ketoreductase" evidence="3">
    <location>
        <begin position="10"/>
        <end position="190"/>
    </location>
</feature>
<evidence type="ECO:0000256" key="1">
    <source>
        <dbReference type="ARBA" id="ARBA00006484"/>
    </source>
</evidence>
<dbReference type="PANTHER" id="PTHR42760">
    <property type="entry name" value="SHORT-CHAIN DEHYDROGENASES/REDUCTASES FAMILY MEMBER"/>
    <property type="match status" value="1"/>
</dbReference>
<gene>
    <name evidence="4" type="ORF">SAMN05444141_106417</name>
</gene>
<organism evidence="4 5">
    <name type="scientific">Pseudovibrio denitrificans</name>
    <dbReference type="NCBI Taxonomy" id="258256"/>
    <lineage>
        <taxon>Bacteria</taxon>
        <taxon>Pseudomonadati</taxon>
        <taxon>Pseudomonadota</taxon>
        <taxon>Alphaproteobacteria</taxon>
        <taxon>Hyphomicrobiales</taxon>
        <taxon>Stappiaceae</taxon>
        <taxon>Pseudovibrio</taxon>
    </lineage>
</organism>
<evidence type="ECO:0000313" key="4">
    <source>
        <dbReference type="EMBL" id="SFU02795.1"/>
    </source>
</evidence>
<dbReference type="GO" id="GO:0016616">
    <property type="term" value="F:oxidoreductase activity, acting on the CH-OH group of donors, NAD or NADP as acceptor"/>
    <property type="evidence" value="ECO:0007669"/>
    <property type="project" value="TreeGrafter"/>
</dbReference>
<dbReference type="SMART" id="SM00822">
    <property type="entry name" value="PKS_KR"/>
    <property type="match status" value="1"/>
</dbReference>